<dbReference type="InterPro" id="IPR025537">
    <property type="entry name" value="DUF4423"/>
</dbReference>
<dbReference type="InterPro" id="IPR011873">
    <property type="entry name" value="CHP02147"/>
</dbReference>
<dbReference type="OrthoDB" id="5290677at2"/>
<dbReference type="Pfam" id="PF14394">
    <property type="entry name" value="DUF4423"/>
    <property type="match status" value="1"/>
</dbReference>
<dbReference type="Gene3D" id="1.10.260.40">
    <property type="entry name" value="lambda repressor-like DNA-binding domains"/>
    <property type="match status" value="1"/>
</dbReference>
<name>A0A1Z3N9N6_BDEBC</name>
<dbReference type="AlphaFoldDB" id="A0A1Z3N9N6"/>
<gene>
    <name evidence="3" type="ORF">B9G79_11710</name>
</gene>
<dbReference type="CDD" id="cd00093">
    <property type="entry name" value="HTH_XRE"/>
    <property type="match status" value="1"/>
</dbReference>
<reference evidence="3 4" key="1">
    <citation type="submission" date="2017-04" db="EMBL/GenBank/DDBJ databases">
        <title>Whole genome sequence of Bdellovibrio bacteriovorus strain SSB218315.</title>
        <authorList>
            <person name="Oyedara O."/>
            <person name="Rodriguez-Perez M.A."/>
        </authorList>
    </citation>
    <scope>NUCLEOTIDE SEQUENCE [LARGE SCALE GENOMIC DNA]</scope>
    <source>
        <strain evidence="3 4">SSB218315</strain>
    </source>
</reference>
<dbReference type="RefSeq" id="WP_088565663.1">
    <property type="nucleotide sequence ID" value="NZ_CP020946.1"/>
</dbReference>
<dbReference type="GO" id="GO:0003677">
    <property type="term" value="F:DNA binding"/>
    <property type="evidence" value="ECO:0007669"/>
    <property type="project" value="InterPro"/>
</dbReference>
<dbReference type="EMBL" id="CP020946">
    <property type="protein sequence ID" value="ASD64184.1"/>
    <property type="molecule type" value="Genomic_DNA"/>
</dbReference>
<protein>
    <submittedName>
        <fullName evidence="3">Uncharacterized protein</fullName>
    </submittedName>
</protein>
<sequence length="260" mass="30057">MSTKNFVDVLKDHYKEKRANDRHFSQRAYARYIGIDDSRLSKILLGKRPIHPELVEAIGRKIHLSDQAIENFKKAELKKYRRHTRRAKNNVVRLQKIPLETFKIISDPRHYHILELLKLKSFQPDVQWVALVMGISSDQAQECVDRLQAVGLLRIESDGTWVDTSEGFTTDILSDVAATEAHRRFQKAVLLRSVQALQDLSLGHRDQSSIVVATDSRKLHEAKQMIKAFRRKLGLFLSESETKDQVFQLSLSLYPLNKEE</sequence>
<accession>A0A1Z3N9N6</accession>
<evidence type="ECO:0000259" key="2">
    <source>
        <dbReference type="Pfam" id="PF14394"/>
    </source>
</evidence>
<dbReference type="InterPro" id="IPR001387">
    <property type="entry name" value="Cro/C1-type_HTH"/>
</dbReference>
<dbReference type="InterPro" id="IPR010982">
    <property type="entry name" value="Lambda_DNA-bd_dom_sf"/>
</dbReference>
<dbReference type="NCBIfam" id="TIGR02147">
    <property type="entry name" value="Fsuc_second"/>
    <property type="match status" value="1"/>
</dbReference>
<evidence type="ECO:0000313" key="4">
    <source>
        <dbReference type="Proteomes" id="UP000197003"/>
    </source>
</evidence>
<proteinExistence type="predicted"/>
<dbReference type="Pfam" id="PF01381">
    <property type="entry name" value="HTH_3"/>
    <property type="match status" value="1"/>
</dbReference>
<feature type="domain" description="HTH cro/C1-type" evidence="1">
    <location>
        <begin position="15"/>
        <end position="59"/>
    </location>
</feature>
<evidence type="ECO:0000259" key="1">
    <source>
        <dbReference type="Pfam" id="PF01381"/>
    </source>
</evidence>
<dbReference type="Proteomes" id="UP000197003">
    <property type="component" value="Chromosome"/>
</dbReference>
<organism evidence="3 4">
    <name type="scientific">Bdellovibrio bacteriovorus</name>
    <dbReference type="NCBI Taxonomy" id="959"/>
    <lineage>
        <taxon>Bacteria</taxon>
        <taxon>Pseudomonadati</taxon>
        <taxon>Bdellovibrionota</taxon>
        <taxon>Bdellovibrionia</taxon>
        <taxon>Bdellovibrionales</taxon>
        <taxon>Pseudobdellovibrionaceae</taxon>
        <taxon>Bdellovibrio</taxon>
    </lineage>
</organism>
<evidence type="ECO:0000313" key="3">
    <source>
        <dbReference type="EMBL" id="ASD64184.1"/>
    </source>
</evidence>
<feature type="domain" description="DUF4423" evidence="2">
    <location>
        <begin position="95"/>
        <end position="256"/>
    </location>
</feature>
<dbReference type="SUPFAM" id="SSF47413">
    <property type="entry name" value="lambda repressor-like DNA-binding domains"/>
    <property type="match status" value="1"/>
</dbReference>